<proteinExistence type="inferred from homology"/>
<evidence type="ECO:0000256" key="2">
    <source>
        <dbReference type="ARBA" id="ARBA00005967"/>
    </source>
</evidence>
<keyword evidence="11" id="KW-0443">Lipid metabolism</keyword>
<keyword evidence="5" id="KW-0808">Transferase</keyword>
<evidence type="ECO:0000313" key="21">
    <source>
        <dbReference type="Proteomes" id="UP000016587"/>
    </source>
</evidence>
<dbReference type="CDD" id="cd14263">
    <property type="entry name" value="DAGK_IM_like"/>
    <property type="match status" value="1"/>
</dbReference>
<evidence type="ECO:0000256" key="9">
    <source>
        <dbReference type="ARBA" id="ARBA00022840"/>
    </source>
</evidence>
<evidence type="ECO:0000256" key="10">
    <source>
        <dbReference type="ARBA" id="ARBA00022989"/>
    </source>
</evidence>
<evidence type="ECO:0000256" key="4">
    <source>
        <dbReference type="ARBA" id="ARBA00022516"/>
    </source>
</evidence>
<evidence type="ECO:0000256" key="12">
    <source>
        <dbReference type="ARBA" id="ARBA00023136"/>
    </source>
</evidence>
<feature type="binding site" evidence="16">
    <location>
        <position position="73"/>
    </location>
    <ligand>
        <name>substrate</name>
    </ligand>
</feature>
<dbReference type="GO" id="GO:0005524">
    <property type="term" value="F:ATP binding"/>
    <property type="evidence" value="ECO:0007669"/>
    <property type="project" value="UniProtKB-KW"/>
</dbReference>
<dbReference type="Gene3D" id="1.10.287.3610">
    <property type="match status" value="1"/>
</dbReference>
<dbReference type="GO" id="GO:0008654">
    <property type="term" value="P:phospholipid biosynthetic process"/>
    <property type="evidence" value="ECO:0007669"/>
    <property type="project" value="UniProtKB-KW"/>
</dbReference>
<feature type="transmembrane region" description="Helical" evidence="19">
    <location>
        <begin position="59"/>
        <end position="79"/>
    </location>
</feature>
<dbReference type="GO" id="GO:0005886">
    <property type="term" value="C:plasma membrane"/>
    <property type="evidence" value="ECO:0007669"/>
    <property type="project" value="UniProtKB-SubCell"/>
</dbReference>
<evidence type="ECO:0000256" key="15">
    <source>
        <dbReference type="PIRSR" id="PIRSR600829-1"/>
    </source>
</evidence>
<organism evidence="20 21">
    <name type="scientific">Megalodesulfovibrio gigas (strain ATCC 19364 / DSM 1382 / NCIMB 9332 / VKM B-1759)</name>
    <name type="common">Desulfovibrio gigas</name>
    <dbReference type="NCBI Taxonomy" id="1121448"/>
    <lineage>
        <taxon>Bacteria</taxon>
        <taxon>Pseudomonadati</taxon>
        <taxon>Thermodesulfobacteriota</taxon>
        <taxon>Desulfovibrionia</taxon>
        <taxon>Desulfovibrionales</taxon>
        <taxon>Desulfovibrionaceae</taxon>
        <taxon>Megalodesulfovibrio</taxon>
    </lineage>
</organism>
<comment type="cofactor">
    <cofactor evidence="18">
        <name>Mg(2+)</name>
        <dbReference type="ChEBI" id="CHEBI:18420"/>
    </cofactor>
    <text evidence="18">Mn(2+), Zn(2+), Cd(2+) and Co(2+) support activity to lesser extents.</text>
</comment>
<gene>
    <name evidence="20" type="ORF">DGI_3282</name>
</gene>
<evidence type="ECO:0000313" key="20">
    <source>
        <dbReference type="EMBL" id="AGW14980.1"/>
    </source>
</evidence>
<evidence type="ECO:0000256" key="7">
    <source>
        <dbReference type="ARBA" id="ARBA00022741"/>
    </source>
</evidence>
<dbReference type="AlphaFoldDB" id="T2GEF3"/>
<dbReference type="RefSeq" id="WP_021762080.1">
    <property type="nucleotide sequence ID" value="NC_022444.1"/>
</dbReference>
<reference evidence="20 21" key="1">
    <citation type="journal article" date="2013" name="J. Bacteriol.">
        <title>Roles of HynAB and Ech, the only two hydrogenases found in the model sulfate reducer Desulfovibrio gigas.</title>
        <authorList>
            <person name="Morais-Silva F.O."/>
            <person name="Santos C.I."/>
            <person name="Rodrigues R."/>
            <person name="Pereira I.A."/>
            <person name="Rodrigues-Pousada C."/>
        </authorList>
    </citation>
    <scope>NUCLEOTIDE SEQUENCE [LARGE SCALE GENOMIC DNA]</scope>
    <source>
        <strain evidence="21">ATCC 19364 / DSM 1382 / NCIMB 9332 / VKM B-1759</strain>
    </source>
</reference>
<dbReference type="eggNOG" id="COG0818">
    <property type="taxonomic scope" value="Bacteria"/>
</dbReference>
<keyword evidence="7 17" id="KW-0547">Nucleotide-binding</keyword>
<dbReference type="OrthoDB" id="9796011at2"/>
<dbReference type="InterPro" id="IPR036945">
    <property type="entry name" value="DAGK_sf"/>
</dbReference>
<dbReference type="PATRIC" id="fig|1121448.10.peg.3234"/>
<keyword evidence="9 17" id="KW-0067">ATP-binding</keyword>
<evidence type="ECO:0000256" key="18">
    <source>
        <dbReference type="PIRSR" id="PIRSR600829-4"/>
    </source>
</evidence>
<feature type="binding site" evidence="18">
    <location>
        <position position="80"/>
    </location>
    <ligand>
        <name>a divalent metal cation</name>
        <dbReference type="ChEBI" id="CHEBI:60240"/>
    </ligand>
</feature>
<keyword evidence="3" id="KW-1003">Cell membrane</keyword>
<feature type="binding site" evidence="17">
    <location>
        <position position="80"/>
    </location>
    <ligand>
        <name>ATP</name>
        <dbReference type="ChEBI" id="CHEBI:30616"/>
    </ligand>
</feature>
<dbReference type="Pfam" id="PF01219">
    <property type="entry name" value="DAGK_prokar"/>
    <property type="match status" value="1"/>
</dbReference>
<evidence type="ECO:0000256" key="17">
    <source>
        <dbReference type="PIRSR" id="PIRSR600829-3"/>
    </source>
</evidence>
<keyword evidence="10 19" id="KW-1133">Transmembrane helix</keyword>
<keyword evidence="8 20" id="KW-0418">Kinase</keyword>
<sequence length="125" mass="13454">MRNKFLGTGQPGYHPLRKIRICLHGLALAMRYDFSVAYKLALSAVVLAVALLMRDTVDVLLVAVATAQMLMAEIFNSALEAVCDYLTAREDRRVAAIKDMAAAAAGLSIAAWVAVLVGEVVLAFM</sequence>
<evidence type="ECO:0000256" key="14">
    <source>
        <dbReference type="ARBA" id="ARBA00023264"/>
    </source>
</evidence>
<keyword evidence="12 19" id="KW-0472">Membrane</keyword>
<feature type="binding site" evidence="17">
    <location>
        <begin position="98"/>
        <end position="99"/>
    </location>
    <ligand>
        <name>ATP</name>
        <dbReference type="ChEBI" id="CHEBI:30616"/>
    </ligand>
</feature>
<dbReference type="PANTHER" id="PTHR34299:SF1">
    <property type="entry name" value="DIACYLGLYCEROL KINASE"/>
    <property type="match status" value="1"/>
</dbReference>
<keyword evidence="6 19" id="KW-0812">Transmembrane</keyword>
<dbReference type="STRING" id="1121448.DGI_3282"/>
<evidence type="ECO:0000256" key="16">
    <source>
        <dbReference type="PIRSR" id="PIRSR600829-2"/>
    </source>
</evidence>
<keyword evidence="21" id="KW-1185">Reference proteome</keyword>
<keyword evidence="18" id="KW-0479">Metal-binding</keyword>
<reference evidence="21" key="2">
    <citation type="submission" date="2013-07" db="EMBL/GenBank/DDBJ databases">
        <authorList>
            <person name="Morais-Silva F.O."/>
            <person name="Rezende A.M."/>
            <person name="Pimentel C."/>
            <person name="Resende D.M."/>
            <person name="Santos C.I."/>
            <person name="Clemente C."/>
            <person name="de Oliveira L.M."/>
            <person name="da Silva S.M."/>
            <person name="Costa D.A."/>
            <person name="Varela-Raposo A."/>
            <person name="Horacio E.C.A."/>
            <person name="Matos M."/>
            <person name="Flores O."/>
            <person name="Ruiz J.C."/>
            <person name="Rodrigues-Pousada C."/>
        </authorList>
    </citation>
    <scope>NUCLEOTIDE SEQUENCE [LARGE SCALE GENOMIC DNA]</scope>
    <source>
        <strain evidence="21">ATCC 19364 / DSM 1382 / NCIMB 9332 / VKM B-1759</strain>
    </source>
</reference>
<evidence type="ECO:0000256" key="8">
    <source>
        <dbReference type="ARBA" id="ARBA00022777"/>
    </source>
</evidence>
<feature type="transmembrane region" description="Helical" evidence="19">
    <location>
        <begin position="100"/>
        <end position="124"/>
    </location>
</feature>
<dbReference type="EMBL" id="CP006585">
    <property type="protein sequence ID" value="AGW14980.1"/>
    <property type="molecule type" value="Genomic_DNA"/>
</dbReference>
<keyword evidence="13" id="KW-0594">Phospholipid biosynthesis</keyword>
<protein>
    <submittedName>
        <fullName evidence="20">Putative diacylglycerol kinase</fullName>
    </submittedName>
</protein>
<dbReference type="KEGG" id="dgg:DGI_3282"/>
<evidence type="ECO:0000256" key="19">
    <source>
        <dbReference type="SAM" id="Phobius"/>
    </source>
</evidence>
<name>T2GEF3_MEGG1</name>
<evidence type="ECO:0000256" key="11">
    <source>
        <dbReference type="ARBA" id="ARBA00023098"/>
    </source>
</evidence>
<feature type="transmembrane region" description="Helical" evidence="19">
    <location>
        <begin position="36"/>
        <end position="53"/>
    </location>
</feature>
<evidence type="ECO:0000256" key="1">
    <source>
        <dbReference type="ARBA" id="ARBA00004651"/>
    </source>
</evidence>
<dbReference type="GO" id="GO:0016301">
    <property type="term" value="F:kinase activity"/>
    <property type="evidence" value="ECO:0007669"/>
    <property type="project" value="UniProtKB-KW"/>
</dbReference>
<dbReference type="InterPro" id="IPR000829">
    <property type="entry name" value="DAGK"/>
</dbReference>
<dbReference type="PANTHER" id="PTHR34299">
    <property type="entry name" value="DIACYLGLYCEROL KINASE"/>
    <property type="match status" value="1"/>
</dbReference>
<evidence type="ECO:0000256" key="3">
    <source>
        <dbReference type="ARBA" id="ARBA00022475"/>
    </source>
</evidence>
<feature type="active site" description="Proton acceptor" evidence="15">
    <location>
        <position position="73"/>
    </location>
</feature>
<comment type="similarity">
    <text evidence="2">Belongs to the bacterial diacylglycerol kinase family.</text>
</comment>
<keyword evidence="4" id="KW-0444">Lipid biosynthesis</keyword>
<dbReference type="HOGENOM" id="CLU_112343_1_0_7"/>
<comment type="subcellular location">
    <subcellularLocation>
        <location evidence="1">Cell membrane</location>
        <topology evidence="1">Multi-pass membrane protein</topology>
    </subcellularLocation>
</comment>
<dbReference type="Proteomes" id="UP000016587">
    <property type="component" value="Chromosome"/>
</dbReference>
<evidence type="ECO:0000256" key="6">
    <source>
        <dbReference type="ARBA" id="ARBA00022692"/>
    </source>
</evidence>
<keyword evidence="14" id="KW-1208">Phospholipid metabolism</keyword>
<dbReference type="GO" id="GO:0046872">
    <property type="term" value="F:metal ion binding"/>
    <property type="evidence" value="ECO:0007669"/>
    <property type="project" value="UniProtKB-KW"/>
</dbReference>
<evidence type="ECO:0000256" key="5">
    <source>
        <dbReference type="ARBA" id="ARBA00022679"/>
    </source>
</evidence>
<keyword evidence="18" id="KW-0460">Magnesium</keyword>
<evidence type="ECO:0000256" key="13">
    <source>
        <dbReference type="ARBA" id="ARBA00023209"/>
    </source>
</evidence>
<accession>T2GEF3</accession>